<dbReference type="WBParaSite" id="RSKR_0000308250.1">
    <property type="protein sequence ID" value="RSKR_0000308250.1"/>
    <property type="gene ID" value="RSKR_0000308250"/>
</dbReference>
<dbReference type="Proteomes" id="UP000095286">
    <property type="component" value="Unplaced"/>
</dbReference>
<protein>
    <submittedName>
        <fullName evidence="2">Erythrocyte membrane protein 1, PfEMP1</fullName>
    </submittedName>
</protein>
<accession>A0AC35TQU4</accession>
<evidence type="ECO:0000313" key="1">
    <source>
        <dbReference type="Proteomes" id="UP000095286"/>
    </source>
</evidence>
<evidence type="ECO:0000313" key="2">
    <source>
        <dbReference type="WBParaSite" id="RSKR_0000308250.1"/>
    </source>
</evidence>
<reference evidence="2" key="1">
    <citation type="submission" date="2016-11" db="UniProtKB">
        <authorList>
            <consortium name="WormBaseParasite"/>
        </authorList>
    </citation>
    <scope>IDENTIFICATION</scope>
    <source>
        <strain evidence="2">KR3021</strain>
    </source>
</reference>
<sequence>MYSGSDINSSNYPDQSYHSIPESPTSYSSVHINDSPVNVDENLARFNKAKQKWSKRHEQAKEAFDKTAQNQMHKATHEARMCHSKFIEDMLKKKNEEFAAQKPSDPSMFKKSTTYHPQYNGIPNNLPSSNFNYNYPDPQHNLYNAYHMPPHQIYPNKNERMYSNKSEYSDSNGPMYSNKNVPVYSNKNVPIYKNDSLYKSDPLYESDPLYKSDQIYKLEVNPYNGAQYPNQQMTDPYQQHHAMYSMNNVPSQQTNMNNMNNYHTMSDSKNIAGNMNNTHDMNVSNSSNPPSTSYNSRDFNFVHNDGYQDIDSICPSIDPKMSNDLGSNWHNIEAMQYTGYRTTMSPNKLGHITQNESGLNKFMTLINSKFKNKCFNDSLNHNIKWPTYFDCEKLKCHGLCIGDNIVYEEGPILLKKKKLEFPEQLTPKSSSTVYSLNICRESLDKCSIQYI</sequence>
<proteinExistence type="predicted"/>
<name>A0AC35TQU4_9BILA</name>
<organism evidence="1 2">
    <name type="scientific">Rhabditophanes sp. KR3021</name>
    <dbReference type="NCBI Taxonomy" id="114890"/>
    <lineage>
        <taxon>Eukaryota</taxon>
        <taxon>Metazoa</taxon>
        <taxon>Ecdysozoa</taxon>
        <taxon>Nematoda</taxon>
        <taxon>Chromadorea</taxon>
        <taxon>Rhabditida</taxon>
        <taxon>Tylenchina</taxon>
        <taxon>Panagrolaimomorpha</taxon>
        <taxon>Strongyloidoidea</taxon>
        <taxon>Alloionematidae</taxon>
        <taxon>Rhabditophanes</taxon>
    </lineage>
</organism>